<feature type="transmembrane region" description="Helical" evidence="2">
    <location>
        <begin position="57"/>
        <end position="77"/>
    </location>
</feature>
<gene>
    <name evidence="3" type="ORF">RUMCAL_01400</name>
</gene>
<dbReference type="Pfam" id="PF12666">
    <property type="entry name" value="PrgI"/>
    <property type="match status" value="1"/>
</dbReference>
<proteinExistence type="predicted"/>
<evidence type="ECO:0000313" key="4">
    <source>
        <dbReference type="Proteomes" id="UP000016662"/>
    </source>
</evidence>
<dbReference type="eggNOG" id="ENOG50335IU">
    <property type="taxonomic scope" value="Bacteria"/>
</dbReference>
<dbReference type="InterPro" id="IPR024414">
    <property type="entry name" value="Uncharacterised_PrgI"/>
</dbReference>
<keyword evidence="2" id="KW-0812">Transmembrane</keyword>
<feature type="compositionally biased region" description="Basic residues" evidence="1">
    <location>
        <begin position="135"/>
        <end position="144"/>
    </location>
</feature>
<accession>U2KW07</accession>
<evidence type="ECO:0008006" key="5">
    <source>
        <dbReference type="Google" id="ProtNLM"/>
    </source>
</evidence>
<evidence type="ECO:0000256" key="1">
    <source>
        <dbReference type="SAM" id="MobiDB-lite"/>
    </source>
</evidence>
<keyword evidence="2" id="KW-1133">Transmembrane helix</keyword>
<reference evidence="3 4" key="1">
    <citation type="submission" date="2013-07" db="EMBL/GenBank/DDBJ databases">
        <authorList>
            <person name="Weinstock G."/>
            <person name="Sodergren E."/>
            <person name="Wylie T."/>
            <person name="Fulton L."/>
            <person name="Fulton R."/>
            <person name="Fronick C."/>
            <person name="O'Laughlin M."/>
            <person name="Godfrey J."/>
            <person name="Miner T."/>
            <person name="Herter B."/>
            <person name="Appelbaum E."/>
            <person name="Cordes M."/>
            <person name="Lek S."/>
            <person name="Wollam A."/>
            <person name="Pepin K.H."/>
            <person name="Palsikar V.B."/>
            <person name="Mitreva M."/>
            <person name="Wilson R.K."/>
        </authorList>
    </citation>
    <scope>NUCLEOTIDE SEQUENCE [LARGE SCALE GENOMIC DNA]</scope>
    <source>
        <strain evidence="3 4">ATCC 27760</strain>
    </source>
</reference>
<feature type="transmembrane region" description="Helical" evidence="2">
    <location>
        <begin position="34"/>
        <end position="51"/>
    </location>
</feature>
<keyword evidence="2" id="KW-0472">Membrane</keyword>
<evidence type="ECO:0000256" key="2">
    <source>
        <dbReference type="SAM" id="Phobius"/>
    </source>
</evidence>
<dbReference type="EMBL" id="AWVF01000175">
    <property type="protein sequence ID" value="ERJ96265.1"/>
    <property type="molecule type" value="Genomic_DNA"/>
</dbReference>
<protein>
    <recommendedName>
        <fullName evidence="5">PrgI family protein</fullName>
    </recommendedName>
</protein>
<keyword evidence="4" id="KW-1185">Reference proteome</keyword>
<dbReference type="Proteomes" id="UP000016662">
    <property type="component" value="Unassembled WGS sequence"/>
</dbReference>
<dbReference type="HOGENOM" id="CLU_123819_0_0_9"/>
<name>U2KW07_9FIRM</name>
<dbReference type="AlphaFoldDB" id="U2KW07"/>
<comment type="caution">
    <text evidence="3">The sequence shown here is derived from an EMBL/GenBank/DDBJ whole genome shotgun (WGS) entry which is preliminary data.</text>
</comment>
<evidence type="ECO:0000313" key="3">
    <source>
        <dbReference type="EMBL" id="ERJ96265.1"/>
    </source>
</evidence>
<organism evidence="3 4">
    <name type="scientific">Ruminococcus callidus ATCC 27760</name>
    <dbReference type="NCBI Taxonomy" id="411473"/>
    <lineage>
        <taxon>Bacteria</taxon>
        <taxon>Bacillati</taxon>
        <taxon>Bacillota</taxon>
        <taxon>Clostridia</taxon>
        <taxon>Eubacteriales</taxon>
        <taxon>Oscillospiraceae</taxon>
        <taxon>Ruminococcus</taxon>
    </lineage>
</organism>
<sequence length="156" mass="17522">MQKGGDNLAQYVPIPKDLSEIKQKFIAGLTKRQSICFGIGFAIGIPAFFLVRSFIGLGGGIVTGGILASPAIFCGLYSKNGLHLEQQVKLTLDFFRSPRKRTYQSENVYQQIKDAIEYQHLRTVLRYNTYEIPKRKGGNHRAKKQKAEKELQSTNA</sequence>
<feature type="compositionally biased region" description="Basic and acidic residues" evidence="1">
    <location>
        <begin position="145"/>
        <end position="156"/>
    </location>
</feature>
<feature type="region of interest" description="Disordered" evidence="1">
    <location>
        <begin position="135"/>
        <end position="156"/>
    </location>
</feature>
<dbReference type="STRING" id="411473.RUMCAL_01400"/>